<dbReference type="SUPFAM" id="SSF54171">
    <property type="entry name" value="DNA-binding domain"/>
    <property type="match status" value="1"/>
</dbReference>
<evidence type="ECO:0000256" key="8">
    <source>
        <dbReference type="SAM" id="MobiDB-lite"/>
    </source>
</evidence>
<dbReference type="GO" id="GO:0005634">
    <property type="term" value="C:nucleus"/>
    <property type="evidence" value="ECO:0007669"/>
    <property type="project" value="UniProtKB-SubCell"/>
</dbReference>
<dbReference type="SMART" id="SM00380">
    <property type="entry name" value="AP2"/>
    <property type="match status" value="1"/>
</dbReference>
<dbReference type="PANTHER" id="PTHR31194:SF197">
    <property type="entry name" value="OS12G0582900 PROTEIN"/>
    <property type="match status" value="1"/>
</dbReference>
<dbReference type="InterPro" id="IPR036955">
    <property type="entry name" value="AP2/ERF_dom_sf"/>
</dbReference>
<dbReference type="GO" id="GO:0009877">
    <property type="term" value="P:nodulation"/>
    <property type="evidence" value="ECO:0007669"/>
    <property type="project" value="UniProtKB-KW"/>
</dbReference>
<dbReference type="OMA" id="GAIDFQF"/>
<evidence type="ECO:0000313" key="10">
    <source>
        <dbReference type="EMBL" id="ESW23259.1"/>
    </source>
</evidence>
<keyword evidence="4" id="KW-0238">DNA-binding</keyword>
<keyword evidence="5" id="KW-0804">Transcription</keyword>
<feature type="compositionally biased region" description="Polar residues" evidence="8">
    <location>
        <begin position="218"/>
        <end position="232"/>
    </location>
</feature>
<protein>
    <recommendedName>
        <fullName evidence="9">AP2/ERF domain-containing protein</fullName>
    </recommendedName>
</protein>
<sequence>MARKRKGGEVVEEREICEGSMAWDEMMKQAAALGGVQRARKRFVGVRQRPSGRWVAEIKDTIQKIRVWLGTFDTAEEAARAYDEAACLLRGANTRTNFWPCSQSSTSPALSSKITNLLLQRLKERNNNNNCSSSSTSTSLLINHQHMQQEVDAYGDGSTQFSIDQFTDFLNDPEDYSASNNDFINNTAQIDYITSSFESCLTEKDGGTKVDVQYKTNIVTPQTSSNDSNSGVEDSEEEGTDTNFDVHDFRFLDNIAPPSYYSPFEMAEEMEEPVEAENYGGDEPSMLRAVMKRMTYERKFSASLYAFNGIPECLKLKLESGNMKGRGITDQLTSLQMACSKNRLKKNEEVKEYMEAMDGKQEEHHQQTTTDMDSSSVDGELLLWNSLDLPPICFVNLLENGSFN</sequence>
<dbReference type="InterPro" id="IPR016177">
    <property type="entry name" value="DNA-bd_dom_sf"/>
</dbReference>
<dbReference type="PROSITE" id="PS51032">
    <property type="entry name" value="AP2_ERF"/>
    <property type="match status" value="1"/>
</dbReference>
<evidence type="ECO:0000313" key="11">
    <source>
        <dbReference type="Proteomes" id="UP000000226"/>
    </source>
</evidence>
<dbReference type="Gramene" id="ESW23259">
    <property type="protein sequence ID" value="ESW23259"/>
    <property type="gene ID" value="PHAVU_004G031900g"/>
</dbReference>
<dbReference type="eggNOG" id="ENOG502QTZF">
    <property type="taxonomic scope" value="Eukaryota"/>
</dbReference>
<dbReference type="EMBL" id="CM002291">
    <property type="protein sequence ID" value="ESW23259.1"/>
    <property type="molecule type" value="Genomic_DNA"/>
</dbReference>
<feature type="domain" description="AP2/ERF" evidence="9">
    <location>
        <begin position="42"/>
        <end position="99"/>
    </location>
</feature>
<dbReference type="InterPro" id="IPR050913">
    <property type="entry name" value="AP2/ERF_ERF"/>
</dbReference>
<proteinExistence type="inferred from homology"/>
<dbReference type="PRINTS" id="PR00367">
    <property type="entry name" value="ETHRSPELEMNT"/>
</dbReference>
<dbReference type="FunFam" id="3.30.730.10:FF:000005">
    <property type="entry name" value="ethylene-responsive transcription factor RAP2-11"/>
    <property type="match status" value="1"/>
</dbReference>
<dbReference type="Proteomes" id="UP000000226">
    <property type="component" value="Chromosome 4"/>
</dbReference>
<evidence type="ECO:0000256" key="2">
    <source>
        <dbReference type="ARBA" id="ARBA00022458"/>
    </source>
</evidence>
<evidence type="ECO:0000256" key="6">
    <source>
        <dbReference type="ARBA" id="ARBA00023242"/>
    </source>
</evidence>
<organism evidence="10 11">
    <name type="scientific">Phaseolus vulgaris</name>
    <name type="common">Kidney bean</name>
    <name type="synonym">French bean</name>
    <dbReference type="NCBI Taxonomy" id="3885"/>
    <lineage>
        <taxon>Eukaryota</taxon>
        <taxon>Viridiplantae</taxon>
        <taxon>Streptophyta</taxon>
        <taxon>Embryophyta</taxon>
        <taxon>Tracheophyta</taxon>
        <taxon>Spermatophyta</taxon>
        <taxon>Magnoliopsida</taxon>
        <taxon>eudicotyledons</taxon>
        <taxon>Gunneridae</taxon>
        <taxon>Pentapetalae</taxon>
        <taxon>rosids</taxon>
        <taxon>fabids</taxon>
        <taxon>Fabales</taxon>
        <taxon>Fabaceae</taxon>
        <taxon>Papilionoideae</taxon>
        <taxon>50 kb inversion clade</taxon>
        <taxon>NPAAA clade</taxon>
        <taxon>indigoferoid/millettioid clade</taxon>
        <taxon>Phaseoleae</taxon>
        <taxon>Phaseolus</taxon>
    </lineage>
</organism>
<comment type="similarity">
    <text evidence="7">Belongs to the AP2/ERF transcription factor family. ERF subfamily.</text>
</comment>
<comment type="subcellular location">
    <subcellularLocation>
        <location evidence="1">Nucleus</location>
    </subcellularLocation>
</comment>
<dbReference type="CDD" id="cd00018">
    <property type="entry name" value="AP2"/>
    <property type="match status" value="1"/>
</dbReference>
<dbReference type="InterPro" id="IPR001471">
    <property type="entry name" value="AP2/ERF_dom"/>
</dbReference>
<dbReference type="GO" id="GO:0003677">
    <property type="term" value="F:DNA binding"/>
    <property type="evidence" value="ECO:0007669"/>
    <property type="project" value="UniProtKB-KW"/>
</dbReference>
<dbReference type="PANTHER" id="PTHR31194">
    <property type="entry name" value="SHN SHINE , DNA BINDING / TRANSCRIPTION FACTOR"/>
    <property type="match status" value="1"/>
</dbReference>
<dbReference type="OrthoDB" id="773121at2759"/>
<evidence type="ECO:0000256" key="7">
    <source>
        <dbReference type="ARBA" id="ARBA00024343"/>
    </source>
</evidence>
<feature type="region of interest" description="Disordered" evidence="8">
    <location>
        <begin position="218"/>
        <end position="244"/>
    </location>
</feature>
<dbReference type="STRING" id="3885.V7BZF0"/>
<dbReference type="Gene3D" id="3.30.730.10">
    <property type="entry name" value="AP2/ERF domain"/>
    <property type="match status" value="1"/>
</dbReference>
<dbReference type="GO" id="GO:0003700">
    <property type="term" value="F:DNA-binding transcription factor activity"/>
    <property type="evidence" value="ECO:0007669"/>
    <property type="project" value="InterPro"/>
</dbReference>
<keyword evidence="11" id="KW-1185">Reference proteome</keyword>
<keyword evidence="3" id="KW-0805">Transcription regulation</keyword>
<accession>V7BZF0</accession>
<keyword evidence="2" id="KW-0536">Nodulation</keyword>
<evidence type="ECO:0000256" key="5">
    <source>
        <dbReference type="ARBA" id="ARBA00023163"/>
    </source>
</evidence>
<dbReference type="Pfam" id="PF00847">
    <property type="entry name" value="AP2"/>
    <property type="match status" value="1"/>
</dbReference>
<reference evidence="11" key="1">
    <citation type="journal article" date="2014" name="Nat. Genet.">
        <title>A reference genome for common bean and genome-wide analysis of dual domestications.</title>
        <authorList>
            <person name="Schmutz J."/>
            <person name="McClean P.E."/>
            <person name="Mamidi S."/>
            <person name="Wu G.A."/>
            <person name="Cannon S.B."/>
            <person name="Grimwood J."/>
            <person name="Jenkins J."/>
            <person name="Shu S."/>
            <person name="Song Q."/>
            <person name="Chavarro C."/>
            <person name="Torres-Torres M."/>
            <person name="Geffroy V."/>
            <person name="Moghaddam S.M."/>
            <person name="Gao D."/>
            <person name="Abernathy B."/>
            <person name="Barry K."/>
            <person name="Blair M."/>
            <person name="Brick M.A."/>
            <person name="Chovatia M."/>
            <person name="Gepts P."/>
            <person name="Goodstein D.M."/>
            <person name="Gonzales M."/>
            <person name="Hellsten U."/>
            <person name="Hyten D.L."/>
            <person name="Jia G."/>
            <person name="Kelly J.D."/>
            <person name="Kudrna D."/>
            <person name="Lee R."/>
            <person name="Richard M.M."/>
            <person name="Miklas P.N."/>
            <person name="Osorno J.M."/>
            <person name="Rodrigues J."/>
            <person name="Thareau V."/>
            <person name="Urrea C.A."/>
            <person name="Wang M."/>
            <person name="Yu Y."/>
            <person name="Zhang M."/>
            <person name="Wing R.A."/>
            <person name="Cregan P.B."/>
            <person name="Rokhsar D.S."/>
            <person name="Jackson S.A."/>
        </authorList>
    </citation>
    <scope>NUCLEOTIDE SEQUENCE [LARGE SCALE GENOMIC DNA]</scope>
    <source>
        <strain evidence="11">cv. G19833</strain>
    </source>
</reference>
<dbReference type="SMR" id="V7BZF0"/>
<evidence type="ECO:0000256" key="1">
    <source>
        <dbReference type="ARBA" id="ARBA00004123"/>
    </source>
</evidence>
<evidence type="ECO:0000256" key="3">
    <source>
        <dbReference type="ARBA" id="ARBA00023015"/>
    </source>
</evidence>
<dbReference type="AlphaFoldDB" id="V7BZF0"/>
<name>V7BZF0_PHAVU</name>
<evidence type="ECO:0000259" key="9">
    <source>
        <dbReference type="PROSITE" id="PS51032"/>
    </source>
</evidence>
<keyword evidence="6" id="KW-0539">Nucleus</keyword>
<evidence type="ECO:0000256" key="4">
    <source>
        <dbReference type="ARBA" id="ARBA00023125"/>
    </source>
</evidence>
<gene>
    <name evidence="10" type="ORF">PHAVU_004G031900g</name>
</gene>